<feature type="transmembrane region" description="Helical" evidence="1">
    <location>
        <begin position="12"/>
        <end position="31"/>
    </location>
</feature>
<organism evidence="2 3">
    <name type="scientific">Acinetobacter modestus</name>
    <dbReference type="NCBI Taxonomy" id="1776740"/>
    <lineage>
        <taxon>Bacteria</taxon>
        <taxon>Pseudomonadati</taxon>
        <taxon>Pseudomonadota</taxon>
        <taxon>Gammaproteobacteria</taxon>
        <taxon>Moraxellales</taxon>
        <taxon>Moraxellaceae</taxon>
        <taxon>Acinetobacter</taxon>
    </lineage>
</organism>
<evidence type="ECO:0000313" key="2">
    <source>
        <dbReference type="EMBL" id="ENX02683.1"/>
    </source>
</evidence>
<dbReference type="AlphaFoldDB" id="N9M2C1"/>
<dbReference type="Proteomes" id="UP000013248">
    <property type="component" value="Unassembled WGS sequence"/>
</dbReference>
<name>N9M2C1_9GAMM</name>
<evidence type="ECO:0000313" key="3">
    <source>
        <dbReference type="Proteomes" id="UP000013248"/>
    </source>
</evidence>
<comment type="caution">
    <text evidence="2">The sequence shown here is derived from an EMBL/GenBank/DDBJ whole genome shotgun (WGS) entry which is preliminary data.</text>
</comment>
<keyword evidence="1" id="KW-1133">Transmembrane helix</keyword>
<sequence length="32" mass="3752">MRLKFDEKHIGWAIMAVLFIASILAIFRELMS</sequence>
<protein>
    <submittedName>
        <fullName evidence="2">Uncharacterized protein</fullName>
    </submittedName>
</protein>
<dbReference type="HOGENOM" id="CLU_3387621_0_0_6"/>
<accession>N9M2C1</accession>
<keyword evidence="1" id="KW-0472">Membrane</keyword>
<proteinExistence type="predicted"/>
<reference evidence="2 3" key="1">
    <citation type="submission" date="2013-02" db="EMBL/GenBank/DDBJ databases">
        <title>The Genome Sequence of Acinetobacter sp. ANC 3862.</title>
        <authorList>
            <consortium name="The Broad Institute Genome Sequencing Platform"/>
            <consortium name="The Broad Institute Genome Sequencing Center for Infectious Disease"/>
            <person name="Cerqueira G."/>
            <person name="Feldgarden M."/>
            <person name="Courvalin P."/>
            <person name="Perichon B."/>
            <person name="Grillot-Courvalin C."/>
            <person name="Clermont D."/>
            <person name="Rocha E."/>
            <person name="Yoon E.-J."/>
            <person name="Nemec A."/>
            <person name="Walker B."/>
            <person name="Young S.K."/>
            <person name="Zeng Q."/>
            <person name="Gargeya S."/>
            <person name="Fitzgerald M."/>
            <person name="Haas B."/>
            <person name="Abouelleil A."/>
            <person name="Alvarado L."/>
            <person name="Arachchi H.M."/>
            <person name="Berlin A.M."/>
            <person name="Chapman S.B."/>
            <person name="Dewar J."/>
            <person name="Goldberg J."/>
            <person name="Griggs A."/>
            <person name="Gujja S."/>
            <person name="Hansen M."/>
            <person name="Howarth C."/>
            <person name="Imamovic A."/>
            <person name="Larimer J."/>
            <person name="McCowan C."/>
            <person name="Murphy C."/>
            <person name="Neiman D."/>
            <person name="Pearson M."/>
            <person name="Priest M."/>
            <person name="Roberts A."/>
            <person name="Saif S."/>
            <person name="Shea T."/>
            <person name="Sisk P."/>
            <person name="Sykes S."/>
            <person name="Wortman J."/>
            <person name="Nusbaum C."/>
            <person name="Birren B."/>
        </authorList>
    </citation>
    <scope>NUCLEOTIDE SEQUENCE [LARGE SCALE GENOMIC DNA]</scope>
    <source>
        <strain evidence="2 3">ANC 3862</strain>
    </source>
</reference>
<keyword evidence="1" id="KW-0812">Transmembrane</keyword>
<dbReference type="EMBL" id="APRP01000014">
    <property type="protein sequence ID" value="ENX02683.1"/>
    <property type="molecule type" value="Genomic_DNA"/>
</dbReference>
<gene>
    <name evidence="2" type="ORF">F900_01129</name>
</gene>
<evidence type="ECO:0000256" key="1">
    <source>
        <dbReference type="SAM" id="Phobius"/>
    </source>
</evidence>